<organism evidence="1">
    <name type="scientific">Eucalyptus grandis</name>
    <name type="common">Flooded gum</name>
    <dbReference type="NCBI Taxonomy" id="71139"/>
    <lineage>
        <taxon>Eukaryota</taxon>
        <taxon>Viridiplantae</taxon>
        <taxon>Streptophyta</taxon>
        <taxon>Embryophyta</taxon>
        <taxon>Tracheophyta</taxon>
        <taxon>Spermatophyta</taxon>
        <taxon>Magnoliopsida</taxon>
        <taxon>eudicotyledons</taxon>
        <taxon>Gunneridae</taxon>
        <taxon>Pentapetalae</taxon>
        <taxon>rosids</taxon>
        <taxon>malvids</taxon>
        <taxon>Myrtales</taxon>
        <taxon>Myrtaceae</taxon>
        <taxon>Myrtoideae</taxon>
        <taxon>Eucalypteae</taxon>
        <taxon>Eucalyptus</taxon>
    </lineage>
</organism>
<evidence type="ECO:0000313" key="1">
    <source>
        <dbReference type="EMBL" id="KCW60965.1"/>
    </source>
</evidence>
<reference evidence="1" key="1">
    <citation type="submission" date="2013-07" db="EMBL/GenBank/DDBJ databases">
        <title>The genome of Eucalyptus grandis.</title>
        <authorList>
            <person name="Schmutz J."/>
            <person name="Hayes R."/>
            <person name="Myburg A."/>
            <person name="Tuskan G."/>
            <person name="Grattapaglia D."/>
            <person name="Rokhsar D.S."/>
        </authorList>
    </citation>
    <scope>NUCLEOTIDE SEQUENCE</scope>
    <source>
        <tissue evidence="1">Leaf extractions</tissue>
    </source>
</reference>
<sequence length="77" mass="8190">MAISMGTHGLKIHDFGVALPNPAYGLDYTSLHFLPILRAGLARLSTRACELDSCTDGSCEFSIRSISSIGTHDPGLI</sequence>
<name>A0A059B5P8_EUCGR</name>
<dbReference type="AlphaFoldDB" id="A0A059B5P8"/>
<proteinExistence type="predicted"/>
<protein>
    <submittedName>
        <fullName evidence="1">Uncharacterized protein</fullName>
    </submittedName>
</protein>
<gene>
    <name evidence="1" type="ORF">EUGRSUZ_H03700</name>
</gene>
<accession>A0A059B5P8</accession>
<dbReference type="Gramene" id="KCW60965">
    <property type="protein sequence ID" value="KCW60965"/>
    <property type="gene ID" value="EUGRSUZ_H03700"/>
</dbReference>
<dbReference type="InParanoid" id="A0A059B5P8"/>
<dbReference type="EMBL" id="KK198760">
    <property type="protein sequence ID" value="KCW60965.1"/>
    <property type="molecule type" value="Genomic_DNA"/>
</dbReference>